<keyword evidence="1" id="KW-1133">Transmembrane helix</keyword>
<evidence type="ECO:0000313" key="2">
    <source>
        <dbReference type="EMBL" id="CUN91469.1"/>
    </source>
</evidence>
<dbReference type="Proteomes" id="UP000095651">
    <property type="component" value="Unassembled WGS sequence"/>
</dbReference>
<proteinExistence type="predicted"/>
<accession>A0A174AU88</accession>
<evidence type="ECO:0000313" key="3">
    <source>
        <dbReference type="EMBL" id="CUP51299.1"/>
    </source>
</evidence>
<dbReference type="AlphaFoldDB" id="A0A174AU88"/>
<organism evidence="2 4">
    <name type="scientific">Hungatella hathewayi</name>
    <dbReference type="NCBI Taxonomy" id="154046"/>
    <lineage>
        <taxon>Bacteria</taxon>
        <taxon>Bacillati</taxon>
        <taxon>Bacillota</taxon>
        <taxon>Clostridia</taxon>
        <taxon>Lachnospirales</taxon>
        <taxon>Lachnospiraceae</taxon>
        <taxon>Hungatella</taxon>
    </lineage>
</organism>
<gene>
    <name evidence="2" type="ORF">ERS852407_01368</name>
    <name evidence="3" type="ORF">ERS852407_06136</name>
</gene>
<reference evidence="2 4" key="1">
    <citation type="submission" date="2015-09" db="EMBL/GenBank/DDBJ databases">
        <authorList>
            <consortium name="Pathogen Informatics"/>
        </authorList>
    </citation>
    <scope>NUCLEOTIDE SEQUENCE [LARGE SCALE GENOMIC DNA]</scope>
    <source>
        <strain evidence="2 4">2789STDY5608850</strain>
    </source>
</reference>
<protein>
    <submittedName>
        <fullName evidence="2">Uncharacterized protein</fullName>
    </submittedName>
</protein>
<evidence type="ECO:0000256" key="1">
    <source>
        <dbReference type="SAM" id="Phobius"/>
    </source>
</evidence>
<keyword evidence="1" id="KW-0812">Transmembrane</keyword>
<name>A0A174AU88_9FIRM</name>
<dbReference type="EMBL" id="CYZE01000003">
    <property type="protein sequence ID" value="CUN91469.1"/>
    <property type="molecule type" value="Genomic_DNA"/>
</dbReference>
<sequence>MGCSVIDPASAGCFQLCIFYGCGPDFEVSVYYIYNIVAVCHVVRGQYFRIGSYCFVCVCSSVGYSSEIPCFYQVLFCSRKCRVRFIEELLRVMYPDRCGSGCDLDCCLIGYQGLITFTGTSCDHSYGSICYIGDSRYSLRPGISSIRTVFDLILLQCCQNGIDDIQFYSVLISVIYPASSDNLKICLRVLRFFNLKVAAFYGYFVVCVVCVNCIQYILIRSHTCRVIGSHIGYRSEIAVCYQFCYGSGKCRICLVKELLRIVYRDRCRLLCDLNGYVFSR</sequence>
<evidence type="ECO:0000313" key="4">
    <source>
        <dbReference type="Proteomes" id="UP000095651"/>
    </source>
</evidence>
<dbReference type="EMBL" id="CYZE01000045">
    <property type="protein sequence ID" value="CUP51299.1"/>
    <property type="molecule type" value="Genomic_DNA"/>
</dbReference>
<keyword evidence="1" id="KW-0472">Membrane</keyword>
<feature type="transmembrane region" description="Helical" evidence="1">
    <location>
        <begin position="200"/>
        <end position="219"/>
    </location>
</feature>